<dbReference type="Gene3D" id="2.50.20.10">
    <property type="entry name" value="Lipoprotein localisation LolA/LolB/LppX"/>
    <property type="match status" value="1"/>
</dbReference>
<gene>
    <name evidence="2" type="ORF">Premu_1369</name>
</gene>
<dbReference type="HOGENOM" id="CLU_1314484_0_0_10"/>
<protein>
    <recommendedName>
        <fullName evidence="4">Outer membrane lipoprotein carrier protein LolA</fullName>
    </recommendedName>
</protein>
<evidence type="ECO:0000313" key="3">
    <source>
        <dbReference type="Proteomes" id="UP000002772"/>
    </source>
</evidence>
<name>F8NAD5_9BACT</name>
<feature type="chain" id="PRO_5003381031" description="Outer membrane lipoprotein carrier protein LolA" evidence="1">
    <location>
        <begin position="27"/>
        <end position="210"/>
    </location>
</feature>
<evidence type="ECO:0000256" key="1">
    <source>
        <dbReference type="SAM" id="SignalP"/>
    </source>
</evidence>
<evidence type="ECO:0008006" key="4">
    <source>
        <dbReference type="Google" id="ProtNLM"/>
    </source>
</evidence>
<accession>F8NAD5</accession>
<keyword evidence="1" id="KW-0732">Signal</keyword>
<reference evidence="3" key="1">
    <citation type="journal article" date="2011" name="Stand. Genomic Sci.">
        <title>Non-contiguous finished genome sequence of the opportunistic oral pathogen Prevotella multisaccharivorax type strain (PPPA20).</title>
        <authorList>
            <person name="Pati A."/>
            <person name="Gronow S."/>
            <person name="Lu M."/>
            <person name="Lapidus A."/>
            <person name="Nolan M."/>
            <person name="Lucas S."/>
            <person name="Hammon N."/>
            <person name="Deshpande S."/>
            <person name="Cheng J.F."/>
            <person name="Tapia R."/>
            <person name="Han C."/>
            <person name="Goodwin L."/>
            <person name="Pitluck S."/>
            <person name="Liolios K."/>
            <person name="Pagani I."/>
            <person name="Mavromatis K."/>
            <person name="Mikhailova N."/>
            <person name="Huntemann M."/>
            <person name="Chen A."/>
            <person name="Palaniappan K."/>
            <person name="Land M."/>
            <person name="Hauser L."/>
            <person name="Detter J.C."/>
            <person name="Brambilla E.M."/>
            <person name="Rohde M."/>
            <person name="Goker M."/>
            <person name="Woyke T."/>
            <person name="Bristow J."/>
            <person name="Eisen J.A."/>
            <person name="Markowitz V."/>
            <person name="Hugenholtz P."/>
            <person name="Kyrpides N.C."/>
            <person name="Klenk H.P."/>
            <person name="Ivanova N."/>
        </authorList>
    </citation>
    <scope>NUCLEOTIDE SEQUENCE [LARGE SCALE GENOMIC DNA]</scope>
    <source>
        <strain evidence="3">DSM 17128</strain>
    </source>
</reference>
<dbReference type="Proteomes" id="UP000002772">
    <property type="component" value="Unassembled WGS sequence"/>
</dbReference>
<proteinExistence type="predicted"/>
<dbReference type="STRING" id="688246.Premu_1369"/>
<sequence length="210" mass="24375">MRISSWKGAMAVMLLLLLFPVSSVSANNAREARALFNSVWDMYTSPNGVSLGYSVNIIGIYKTAGTIWVKGKRQHYQEKRYWGWSDSKHFYKVDMKKKTVDVHNPDSPKRDKYLSKFTFTPDDYNYGWANEKDGYVISLDAKDNVKSSIRHAKLVLDRQTHYPIALKVKVAFFWTTVKIINFHPGITDDDIFIFPSSRFKGFQFTNHWPD</sequence>
<feature type="signal peptide" evidence="1">
    <location>
        <begin position="1"/>
        <end position="26"/>
    </location>
</feature>
<dbReference type="AlphaFoldDB" id="F8NAD5"/>
<dbReference type="EMBL" id="GL945017">
    <property type="protein sequence ID" value="EGN56798.1"/>
    <property type="molecule type" value="Genomic_DNA"/>
</dbReference>
<dbReference type="RefSeq" id="WP_007574089.1">
    <property type="nucleotide sequence ID" value="NZ_BPTS01000001.1"/>
</dbReference>
<evidence type="ECO:0000313" key="2">
    <source>
        <dbReference type="EMBL" id="EGN56798.1"/>
    </source>
</evidence>
<organism evidence="2 3">
    <name type="scientific">Hallella multisaccharivorax DSM 17128</name>
    <dbReference type="NCBI Taxonomy" id="688246"/>
    <lineage>
        <taxon>Bacteria</taxon>
        <taxon>Pseudomonadati</taxon>
        <taxon>Bacteroidota</taxon>
        <taxon>Bacteroidia</taxon>
        <taxon>Bacteroidales</taxon>
        <taxon>Prevotellaceae</taxon>
        <taxon>Hallella</taxon>
    </lineage>
</organism>
<dbReference type="OrthoDB" id="1082480at2"/>
<keyword evidence="3" id="KW-1185">Reference proteome</keyword>